<evidence type="ECO:0000313" key="8">
    <source>
        <dbReference type="EMBL" id="WFG38947.1"/>
    </source>
</evidence>
<dbReference type="Gene3D" id="3.40.1010.10">
    <property type="entry name" value="Cobalt-precorrin-4 Transmethylase, Domain 1"/>
    <property type="match status" value="1"/>
</dbReference>
<dbReference type="EC" id="2.1.1.131" evidence="8"/>
<evidence type="ECO:0000313" key="10">
    <source>
        <dbReference type="Proteomes" id="UP001321249"/>
    </source>
</evidence>
<evidence type="ECO:0000256" key="3">
    <source>
        <dbReference type="ARBA" id="ARBA00022603"/>
    </source>
</evidence>
<dbReference type="EMBL" id="WMBE01000001">
    <property type="protein sequence ID" value="MDG0866338.1"/>
    <property type="molecule type" value="Genomic_DNA"/>
</dbReference>
<sequence>MSPDNDVQDGAIEHDEQKGKLTLVGLGPGDVKQITPAALEALSESDVVIGYKLYLRQIKDLVDQTRVQEFPMGKEQERALEAFRLALEGMKVAVVTGGYAGVYDMAAPVFELVAEMEADERSLVDIEVIPGITAVNMAASTVGSPLAQDFAVISLSDRFVPWEQIEKRLDAVAGADMVVALYEPSSRHRPGQLGKAQEVLLKHRSSNTPVTVAREITQPSEKIGITSLEKMTELEHDKRTVIIVGNSKTKSVGDWMITPRAY</sequence>
<organism evidence="8 9">
    <name type="scientific">Candidatus Lucifugimonas marina</name>
    <dbReference type="NCBI Taxonomy" id="3038979"/>
    <lineage>
        <taxon>Bacteria</taxon>
        <taxon>Bacillati</taxon>
        <taxon>Chloroflexota</taxon>
        <taxon>Dehalococcoidia</taxon>
        <taxon>SAR202 cluster</taxon>
        <taxon>Candidatus Lucifugimonadales</taxon>
        <taxon>Candidatus Lucifugimonadaceae</taxon>
        <taxon>Candidatus Lucifugimonas</taxon>
    </lineage>
</organism>
<dbReference type="InterPro" id="IPR051810">
    <property type="entry name" value="Precorrin_MeTrfase"/>
</dbReference>
<evidence type="ECO:0000256" key="4">
    <source>
        <dbReference type="ARBA" id="ARBA00022679"/>
    </source>
</evidence>
<accession>A0AAJ6CT04</accession>
<evidence type="ECO:0000256" key="1">
    <source>
        <dbReference type="ARBA" id="ARBA00004953"/>
    </source>
</evidence>
<dbReference type="Proteomes" id="UP001321249">
    <property type="component" value="Unassembled WGS sequence"/>
</dbReference>
<gene>
    <name evidence="8" type="primary">cobJ</name>
    <name evidence="7" type="ORF">GKO46_04530</name>
    <name evidence="8" type="ORF">GKO48_04730</name>
</gene>
<reference evidence="8" key="2">
    <citation type="journal article" date="2023" name="Nat. Commun.">
        <title>Cultivation of marine bacteria of the SAR202 clade.</title>
        <authorList>
            <person name="Lim Y."/>
            <person name="Seo J.H."/>
            <person name="Giovannoni S.J."/>
            <person name="Kang I."/>
            <person name="Cho J.C."/>
        </authorList>
    </citation>
    <scope>NUCLEOTIDE SEQUENCE</scope>
    <source>
        <strain evidence="8">JH1073</strain>
    </source>
</reference>
<dbReference type="Proteomes" id="UP001219901">
    <property type="component" value="Chromosome"/>
</dbReference>
<dbReference type="GO" id="GO:0032259">
    <property type="term" value="P:methylation"/>
    <property type="evidence" value="ECO:0007669"/>
    <property type="project" value="UniProtKB-KW"/>
</dbReference>
<feature type="domain" description="Tetrapyrrole methylase" evidence="6">
    <location>
        <begin position="20"/>
        <end position="231"/>
    </location>
</feature>
<dbReference type="InterPro" id="IPR000878">
    <property type="entry name" value="4pyrrol_Mease"/>
</dbReference>
<evidence type="ECO:0000256" key="2">
    <source>
        <dbReference type="ARBA" id="ARBA00022573"/>
    </source>
</evidence>
<proteinExistence type="predicted"/>
<dbReference type="RefSeq" id="WP_342822225.1">
    <property type="nucleotide sequence ID" value="NZ_CP046146.1"/>
</dbReference>
<keyword evidence="2" id="KW-0169">Cobalamin biosynthesis</keyword>
<dbReference type="InterPro" id="IPR006363">
    <property type="entry name" value="Cbl_synth_CobJ/CibH_dom"/>
</dbReference>
<dbReference type="EMBL" id="CP046147">
    <property type="protein sequence ID" value="WFG38947.1"/>
    <property type="molecule type" value="Genomic_DNA"/>
</dbReference>
<evidence type="ECO:0000259" key="6">
    <source>
        <dbReference type="Pfam" id="PF00590"/>
    </source>
</evidence>
<evidence type="ECO:0000313" key="9">
    <source>
        <dbReference type="Proteomes" id="UP001219901"/>
    </source>
</evidence>
<dbReference type="PANTHER" id="PTHR47036">
    <property type="entry name" value="COBALT-FACTOR III C(17)-METHYLTRANSFERASE-RELATED"/>
    <property type="match status" value="1"/>
</dbReference>
<dbReference type="SUPFAM" id="SSF53790">
    <property type="entry name" value="Tetrapyrrole methylase"/>
    <property type="match status" value="1"/>
</dbReference>
<comment type="pathway">
    <text evidence="1">Cofactor biosynthesis; adenosylcobalamin biosynthesis.</text>
</comment>
<dbReference type="Pfam" id="PF00590">
    <property type="entry name" value="TP_methylase"/>
    <property type="match status" value="1"/>
</dbReference>
<dbReference type="CDD" id="cd11646">
    <property type="entry name" value="Precorrin_3B_C17_MT"/>
    <property type="match status" value="1"/>
</dbReference>
<dbReference type="PANTHER" id="PTHR47036:SF1">
    <property type="entry name" value="COBALT-FACTOR III C(17)-METHYLTRANSFERASE-RELATED"/>
    <property type="match status" value="1"/>
</dbReference>
<dbReference type="InterPro" id="IPR014777">
    <property type="entry name" value="4pyrrole_Mease_sub1"/>
</dbReference>
<keyword evidence="4 8" id="KW-0808">Transferase</keyword>
<keyword evidence="9" id="KW-1185">Reference proteome</keyword>
<dbReference type="GO" id="GO:0030789">
    <property type="term" value="F:precorrin-3B C17-methyltransferase activity"/>
    <property type="evidence" value="ECO:0007669"/>
    <property type="project" value="UniProtKB-EC"/>
</dbReference>
<protein>
    <submittedName>
        <fullName evidence="8">Precorrin-3B C(17)-methyltransferase</fullName>
        <ecNumber evidence="8">2.1.1.131</ecNumber>
    </submittedName>
</protein>
<dbReference type="AlphaFoldDB" id="A0AAJ6CT04"/>
<dbReference type="NCBIfam" id="TIGR01466">
    <property type="entry name" value="cobJ_cbiH"/>
    <property type="match status" value="1"/>
</dbReference>
<dbReference type="InterPro" id="IPR035996">
    <property type="entry name" value="4pyrrol_Methylase_sf"/>
</dbReference>
<dbReference type="GO" id="GO:0009236">
    <property type="term" value="P:cobalamin biosynthetic process"/>
    <property type="evidence" value="ECO:0007669"/>
    <property type="project" value="UniProtKB-KW"/>
</dbReference>
<keyword evidence="5" id="KW-0949">S-adenosyl-L-methionine</keyword>
<evidence type="ECO:0000313" key="7">
    <source>
        <dbReference type="EMBL" id="MDG0866338.1"/>
    </source>
</evidence>
<dbReference type="Gene3D" id="3.30.950.10">
    <property type="entry name" value="Methyltransferase, Cobalt-precorrin-4 Transmethylase, Domain 2"/>
    <property type="match status" value="1"/>
</dbReference>
<keyword evidence="3 8" id="KW-0489">Methyltransferase</keyword>
<name>A0AAJ6CT04_9CHLR</name>
<evidence type="ECO:0000256" key="5">
    <source>
        <dbReference type="ARBA" id="ARBA00022691"/>
    </source>
</evidence>
<reference evidence="9" key="3">
    <citation type="submission" date="2023-06" db="EMBL/GenBank/DDBJ databases">
        <title>Pangenomics reveal diversification of enzyme families and niche specialization in globally abundant SAR202 bacteria.</title>
        <authorList>
            <person name="Saw J.H.W."/>
        </authorList>
    </citation>
    <scope>NUCLEOTIDE SEQUENCE [LARGE SCALE GENOMIC DNA]</scope>
    <source>
        <strain evidence="9">JH1073</strain>
    </source>
</reference>
<reference evidence="9 10" key="1">
    <citation type="submission" date="2019-11" db="EMBL/GenBank/DDBJ databases">
        <authorList>
            <person name="Cho J.-C."/>
        </authorList>
    </citation>
    <scope>NUCLEOTIDE SEQUENCE [LARGE SCALE GENOMIC DNA]</scope>
    <source>
        <strain evidence="8 9">JH1073</strain>
        <strain evidence="7 10">JH702</strain>
    </source>
</reference>
<dbReference type="InterPro" id="IPR014776">
    <property type="entry name" value="4pyrrole_Mease_sub2"/>
</dbReference>